<dbReference type="PANTHER" id="PTHR30383:SF24">
    <property type="entry name" value="THIOESTERASE 1_PROTEASE 1_LYSOPHOSPHOLIPASE L1"/>
    <property type="match status" value="1"/>
</dbReference>
<dbReference type="InterPro" id="IPR036514">
    <property type="entry name" value="SGNH_hydro_sf"/>
</dbReference>
<evidence type="ECO:0000259" key="2">
    <source>
        <dbReference type="Pfam" id="PF13472"/>
    </source>
</evidence>
<dbReference type="CDD" id="cd01822">
    <property type="entry name" value="Lysophospholipase_L1_like"/>
    <property type="match status" value="1"/>
</dbReference>
<dbReference type="EMBL" id="FNFV01000001">
    <property type="protein sequence ID" value="SDK05424.1"/>
    <property type="molecule type" value="Genomic_DNA"/>
</dbReference>
<name>A0A1G8YSK7_9RHOB</name>
<dbReference type="InterPro" id="IPR013830">
    <property type="entry name" value="SGNH_hydro"/>
</dbReference>
<keyword evidence="4" id="KW-1185">Reference proteome</keyword>
<dbReference type="PANTHER" id="PTHR30383">
    <property type="entry name" value="THIOESTERASE 1/PROTEASE 1/LYSOPHOSPHOLIPASE L1"/>
    <property type="match status" value="1"/>
</dbReference>
<reference evidence="4" key="1">
    <citation type="submission" date="2016-10" db="EMBL/GenBank/DDBJ databases">
        <authorList>
            <person name="Varghese N."/>
            <person name="Submissions S."/>
        </authorList>
    </citation>
    <scope>NUCLEOTIDE SEQUENCE [LARGE SCALE GENOMIC DNA]</scope>
    <source>
        <strain evidence="4">CGMCC 1.10789</strain>
    </source>
</reference>
<dbReference type="Gene3D" id="3.40.50.1110">
    <property type="entry name" value="SGNH hydrolase"/>
    <property type="match status" value="1"/>
</dbReference>
<gene>
    <name evidence="3" type="ORF">SAMN05216257_101434</name>
</gene>
<feature type="signal peptide" evidence="1">
    <location>
        <begin position="1"/>
        <end position="23"/>
    </location>
</feature>
<dbReference type="Pfam" id="PF13472">
    <property type="entry name" value="Lipase_GDSL_2"/>
    <property type="match status" value="1"/>
</dbReference>
<evidence type="ECO:0000313" key="3">
    <source>
        <dbReference type="EMBL" id="SDK05424.1"/>
    </source>
</evidence>
<proteinExistence type="predicted"/>
<dbReference type="InterPro" id="IPR051532">
    <property type="entry name" value="Ester_Hydrolysis_Enzymes"/>
</dbReference>
<dbReference type="Proteomes" id="UP000199328">
    <property type="component" value="Unassembled WGS sequence"/>
</dbReference>
<dbReference type="STRING" id="990712.SAMN05216257_101434"/>
<keyword evidence="1" id="KW-0732">Signal</keyword>
<feature type="domain" description="SGNH hydrolase-type esterase" evidence="2">
    <location>
        <begin position="30"/>
        <end position="197"/>
    </location>
</feature>
<feature type="chain" id="PRO_5011753098" evidence="1">
    <location>
        <begin position="24"/>
        <end position="215"/>
    </location>
</feature>
<evidence type="ECO:0000256" key="1">
    <source>
        <dbReference type="SAM" id="SignalP"/>
    </source>
</evidence>
<dbReference type="GO" id="GO:0004622">
    <property type="term" value="F:phosphatidylcholine lysophospholipase activity"/>
    <property type="evidence" value="ECO:0007669"/>
    <property type="project" value="TreeGrafter"/>
</dbReference>
<dbReference type="AlphaFoldDB" id="A0A1G8YSK7"/>
<evidence type="ECO:0000313" key="4">
    <source>
        <dbReference type="Proteomes" id="UP000199328"/>
    </source>
</evidence>
<dbReference type="SUPFAM" id="SSF52266">
    <property type="entry name" value="SGNH hydrolase"/>
    <property type="match status" value="1"/>
</dbReference>
<accession>A0A1G8YSK7</accession>
<protein>
    <submittedName>
        <fullName evidence="3">Acyl-CoA thioesterase-1</fullName>
    </submittedName>
</protein>
<organism evidence="3 4">
    <name type="scientific">Meinhardsimonia xiamenensis</name>
    <dbReference type="NCBI Taxonomy" id="990712"/>
    <lineage>
        <taxon>Bacteria</taxon>
        <taxon>Pseudomonadati</taxon>
        <taxon>Pseudomonadota</taxon>
        <taxon>Alphaproteobacteria</taxon>
        <taxon>Rhodobacterales</taxon>
        <taxon>Paracoccaceae</taxon>
        <taxon>Meinhardsimonia</taxon>
    </lineage>
</organism>
<sequence>MRAGKAAAALIALFLALAGHAAAEPVRIVALGDSLTQGYGLAPEDGFVPQLQAWLAARGAEAEVINAGVSGDTTAGGAARVEWTLAGGADALIVALGGNDMLRGLDPENARENLEKILAAAERAAVPVLLIGIAAPVNYGPDYKDAFDAIWPELAARHGALLVPDFLAPLRAAIAAGADRARLMQPDGIHPSAEGVRLMVEAVGPRVLELLARVE</sequence>